<proteinExistence type="predicted"/>
<dbReference type="AlphaFoldDB" id="A0A0A9DPX4"/>
<name>A0A0A9DPX4_ARUDO</name>
<dbReference type="EMBL" id="GBRH01210200">
    <property type="protein sequence ID" value="JAD87695.1"/>
    <property type="molecule type" value="Transcribed_RNA"/>
</dbReference>
<reference evidence="1" key="1">
    <citation type="submission" date="2014-09" db="EMBL/GenBank/DDBJ databases">
        <authorList>
            <person name="Magalhaes I.L.F."/>
            <person name="Oliveira U."/>
            <person name="Santos F.R."/>
            <person name="Vidigal T.H.D.A."/>
            <person name="Brescovit A.D."/>
            <person name="Santos A.J."/>
        </authorList>
    </citation>
    <scope>NUCLEOTIDE SEQUENCE</scope>
    <source>
        <tissue evidence="1">Shoot tissue taken approximately 20 cm above the soil surface</tissue>
    </source>
</reference>
<protein>
    <submittedName>
        <fullName evidence="1">Uncharacterized protein</fullName>
    </submittedName>
</protein>
<sequence length="30" mass="3708">MWRQRWRRCVYSSPTLGDGDRKEQSGYLLY</sequence>
<accession>A0A0A9DPX4</accession>
<reference evidence="1" key="2">
    <citation type="journal article" date="2015" name="Data Brief">
        <title>Shoot transcriptome of the giant reed, Arundo donax.</title>
        <authorList>
            <person name="Barrero R.A."/>
            <person name="Guerrero F.D."/>
            <person name="Moolhuijzen P."/>
            <person name="Goolsby J.A."/>
            <person name="Tidwell J."/>
            <person name="Bellgard S.E."/>
            <person name="Bellgard M.I."/>
        </authorList>
    </citation>
    <scope>NUCLEOTIDE SEQUENCE</scope>
    <source>
        <tissue evidence="1">Shoot tissue taken approximately 20 cm above the soil surface</tissue>
    </source>
</reference>
<evidence type="ECO:0000313" key="1">
    <source>
        <dbReference type="EMBL" id="JAD87695.1"/>
    </source>
</evidence>
<organism evidence="1">
    <name type="scientific">Arundo donax</name>
    <name type="common">Giant reed</name>
    <name type="synonym">Donax arundinaceus</name>
    <dbReference type="NCBI Taxonomy" id="35708"/>
    <lineage>
        <taxon>Eukaryota</taxon>
        <taxon>Viridiplantae</taxon>
        <taxon>Streptophyta</taxon>
        <taxon>Embryophyta</taxon>
        <taxon>Tracheophyta</taxon>
        <taxon>Spermatophyta</taxon>
        <taxon>Magnoliopsida</taxon>
        <taxon>Liliopsida</taxon>
        <taxon>Poales</taxon>
        <taxon>Poaceae</taxon>
        <taxon>PACMAD clade</taxon>
        <taxon>Arundinoideae</taxon>
        <taxon>Arundineae</taxon>
        <taxon>Arundo</taxon>
    </lineage>
</organism>